<dbReference type="InterPro" id="IPR052336">
    <property type="entry name" value="MlaD_Phospholipid_Transporter"/>
</dbReference>
<dbReference type="Proteomes" id="UP000627521">
    <property type="component" value="Unassembled WGS sequence"/>
</dbReference>
<keyword evidence="1" id="KW-0812">Transmembrane</keyword>
<proteinExistence type="predicted"/>
<keyword evidence="1" id="KW-0472">Membrane</keyword>
<feature type="transmembrane region" description="Helical" evidence="1">
    <location>
        <begin position="7"/>
        <end position="27"/>
    </location>
</feature>
<dbReference type="PANTHER" id="PTHR33371:SF4">
    <property type="entry name" value="INTERMEMBRANE PHOSPHOLIPID TRANSPORT SYSTEM BINDING PROTEIN MLAD"/>
    <property type="match status" value="1"/>
</dbReference>
<keyword evidence="4" id="KW-1185">Reference proteome</keyword>
<evidence type="ECO:0000313" key="4">
    <source>
        <dbReference type="Proteomes" id="UP000627521"/>
    </source>
</evidence>
<keyword evidence="1" id="KW-1133">Transmembrane helix</keyword>
<dbReference type="PROSITE" id="PS50192">
    <property type="entry name" value="T_SNARE"/>
    <property type="match status" value="1"/>
</dbReference>
<accession>A0ABR8LV26</accession>
<evidence type="ECO:0000256" key="1">
    <source>
        <dbReference type="SAM" id="Phobius"/>
    </source>
</evidence>
<dbReference type="EMBL" id="JACXXH010000001">
    <property type="protein sequence ID" value="MBD3861882.1"/>
    <property type="molecule type" value="Genomic_DNA"/>
</dbReference>
<feature type="domain" description="T-SNARE coiled-coil homology" evidence="2">
    <location>
        <begin position="167"/>
        <end position="229"/>
    </location>
</feature>
<organism evidence="3 4">
    <name type="scientific">Olleya marilimosa</name>
    <dbReference type="NCBI Taxonomy" id="272164"/>
    <lineage>
        <taxon>Bacteria</taxon>
        <taxon>Pseudomonadati</taxon>
        <taxon>Bacteroidota</taxon>
        <taxon>Flavobacteriia</taxon>
        <taxon>Flavobacteriales</taxon>
        <taxon>Flavobacteriaceae</taxon>
    </lineage>
</organism>
<protein>
    <submittedName>
        <fullName evidence="3">MCE family protein</fullName>
    </submittedName>
</protein>
<dbReference type="InterPro" id="IPR000727">
    <property type="entry name" value="T_SNARE_dom"/>
</dbReference>
<sequence>MKLSLEVKTAILVILGIIFFIFGFSYLKGNNIFDSNNTYYTEFDYNSLAVSAPVTIKGNTVGKVKEIKYDFETGKTRVAFSVDKQLQFSKNSKISMYQTGLMGGNALAIKPADDNQMAKDGDLIQSDVEEGLVTSLTSDFSQLSTNLDGTLKTVDTLMGNLNGLIADKSENGLQNTLAELNATLKSYKGLAYSINSVVKKNDENITTMVDNFNQTSGNLNQMSQKLNQVDIAKTVEDLQATLASVNTMMANVKNGEGSLGKLLKDDGLYTNLEGAALQMEQLLEDMKLNPKRYVHFSLFGKKPKQYDAEGNELKD</sequence>
<dbReference type="PANTHER" id="PTHR33371">
    <property type="entry name" value="INTERMEMBRANE PHOSPHOLIPID TRANSPORT SYSTEM BINDING PROTEIN MLAD-RELATED"/>
    <property type="match status" value="1"/>
</dbReference>
<reference evidence="3 4" key="1">
    <citation type="submission" date="2020-09" db="EMBL/GenBank/DDBJ databases">
        <title>Bacillus nautilus sp. nov., Chryseoglobus crepusculi sp. nov, and Psychrobacter noctis sp. nov., isolated from deep-sea sponges from the equatorial Atlantic.</title>
        <authorList>
            <person name="Stennett H.L."/>
            <person name="Williams S.E."/>
        </authorList>
    </citation>
    <scope>NUCLEOTIDE SEQUENCE [LARGE SCALE GENOMIC DNA]</scope>
    <source>
        <strain evidence="3 4">28M-24</strain>
    </source>
</reference>
<evidence type="ECO:0000259" key="2">
    <source>
        <dbReference type="PROSITE" id="PS50192"/>
    </source>
</evidence>
<dbReference type="RefSeq" id="WP_028282228.1">
    <property type="nucleotide sequence ID" value="NZ_JACXXH010000001.1"/>
</dbReference>
<name>A0ABR8LV26_9FLAO</name>
<comment type="caution">
    <text evidence="3">The sequence shown here is derived from an EMBL/GenBank/DDBJ whole genome shotgun (WGS) entry which is preliminary data.</text>
</comment>
<gene>
    <name evidence="3" type="ORF">IEG06_00370</name>
</gene>
<dbReference type="InterPro" id="IPR003399">
    <property type="entry name" value="Mce/MlaD"/>
</dbReference>
<dbReference type="Pfam" id="PF02470">
    <property type="entry name" value="MlaD"/>
    <property type="match status" value="1"/>
</dbReference>
<evidence type="ECO:0000313" key="3">
    <source>
        <dbReference type="EMBL" id="MBD3861882.1"/>
    </source>
</evidence>